<dbReference type="EC" id="4.2.99.18" evidence="7"/>
<evidence type="ECO:0000256" key="4">
    <source>
        <dbReference type="ARBA" id="ARBA00023239"/>
    </source>
</evidence>
<keyword evidence="6 7" id="KW-0326">Glycosidase</keyword>
<comment type="function">
    <text evidence="7">Catalyzes the excision of an oxidatively damaged form of guanine (7,8-dihydro-8-oxoguanine = 8-oxoG) from DNA. Also cleaves the DNA backbone at apurinic/apyrimidinic sites (AP sites).</text>
</comment>
<keyword evidence="2 7" id="KW-0378">Hydrolase</keyword>
<dbReference type="SUPFAM" id="SSF48150">
    <property type="entry name" value="DNA-glycosylase"/>
    <property type="match status" value="1"/>
</dbReference>
<evidence type="ECO:0000256" key="7">
    <source>
        <dbReference type="HAMAP-Rule" id="MF_00241"/>
    </source>
</evidence>
<keyword evidence="1 7" id="KW-0227">DNA damage</keyword>
<dbReference type="GO" id="GO:0016799">
    <property type="term" value="F:hydrolase activity, hydrolyzing N-glycosyl compounds"/>
    <property type="evidence" value="ECO:0007669"/>
    <property type="project" value="UniProtKB-UniRule"/>
</dbReference>
<gene>
    <name evidence="7" type="primary">ogg</name>
    <name evidence="9" type="ORF">HA254_04700</name>
</gene>
<dbReference type="SMART" id="SM00478">
    <property type="entry name" value="ENDO3c"/>
    <property type="match status" value="1"/>
</dbReference>
<name>A0A7J4J0D2_9ARCH</name>
<comment type="similarity">
    <text evidence="7">Belongs to the type-2 OGG1 family.</text>
</comment>
<dbReference type="InterPro" id="IPR012092">
    <property type="entry name" value="DNA_glyclase/AP_lyase_Ogg"/>
</dbReference>
<dbReference type="HAMAP" id="MF_00241">
    <property type="entry name" value="Ogg"/>
    <property type="match status" value="1"/>
</dbReference>
<dbReference type="NCBIfam" id="NF002305">
    <property type="entry name" value="PRK01229.1"/>
    <property type="match status" value="1"/>
</dbReference>
<evidence type="ECO:0000313" key="10">
    <source>
        <dbReference type="Proteomes" id="UP000565078"/>
    </source>
</evidence>
<reference evidence="10" key="1">
    <citation type="journal article" date="2020" name="bioRxiv">
        <title>A rank-normalized archaeal taxonomy based on genome phylogeny resolves widespread incomplete and uneven classifications.</title>
        <authorList>
            <person name="Rinke C."/>
            <person name="Chuvochina M."/>
            <person name="Mussig A.J."/>
            <person name="Chaumeil P.-A."/>
            <person name="Waite D.W."/>
            <person name="Whitman W.B."/>
            <person name="Parks D.H."/>
            <person name="Hugenholtz P."/>
        </authorList>
    </citation>
    <scope>NUCLEOTIDE SEQUENCE [LARGE SCALE GENOMIC DNA]</scope>
</reference>
<protein>
    <recommendedName>
        <fullName evidence="7">8-oxoguanine DNA glycosylase/AP lyase</fullName>
    </recommendedName>
    <domain>
        <recommendedName>
            <fullName evidence="7">8-oxoguanine DNA glycosylase</fullName>
            <shortName evidence="7">8-oxoG DNA glycosylase</shortName>
            <ecNumber evidence="7">3.2.2.-</ecNumber>
        </recommendedName>
    </domain>
    <domain>
        <recommendedName>
            <fullName evidence="7">DNA-(apurinic or apyrimidinic site) lyase</fullName>
            <shortName evidence="7">AP lyase</shortName>
            <ecNumber evidence="7">4.2.99.18</ecNumber>
        </recommendedName>
    </domain>
</protein>
<keyword evidence="4 7" id="KW-0456">Lyase</keyword>
<organism evidence="9 10">
    <name type="scientific">Candidatus Iainarchaeum sp</name>
    <dbReference type="NCBI Taxonomy" id="3101447"/>
    <lineage>
        <taxon>Archaea</taxon>
        <taxon>Candidatus Iainarchaeota</taxon>
        <taxon>Candidatus Iainarchaeia</taxon>
        <taxon>Candidatus Iainarchaeales</taxon>
        <taxon>Candidatus Iainarchaeaceae</taxon>
        <taxon>Candidatus Iainarchaeum</taxon>
    </lineage>
</organism>
<evidence type="ECO:0000259" key="8">
    <source>
        <dbReference type="SMART" id="SM00478"/>
    </source>
</evidence>
<dbReference type="InterPro" id="IPR023170">
    <property type="entry name" value="HhH_base_excis_C"/>
</dbReference>
<dbReference type="InterPro" id="IPR003265">
    <property type="entry name" value="HhH-GPD_domain"/>
</dbReference>
<evidence type="ECO:0000256" key="5">
    <source>
        <dbReference type="ARBA" id="ARBA00023268"/>
    </source>
</evidence>
<dbReference type="Proteomes" id="UP000565078">
    <property type="component" value="Unassembled WGS sequence"/>
</dbReference>
<dbReference type="Pfam" id="PF22175">
    <property type="entry name" value="Ogg-HhH"/>
    <property type="match status" value="1"/>
</dbReference>
<feature type="active site" evidence="7">
    <location>
        <position position="136"/>
    </location>
</feature>
<feature type="active site" evidence="7">
    <location>
        <position position="154"/>
    </location>
</feature>
<dbReference type="Gene3D" id="1.10.340.30">
    <property type="entry name" value="Hypothetical protein, domain 2"/>
    <property type="match status" value="1"/>
</dbReference>
<dbReference type="Gene3D" id="1.10.1670.10">
    <property type="entry name" value="Helix-hairpin-Helix base-excision DNA repair enzymes (C-terminal)"/>
    <property type="match status" value="1"/>
</dbReference>
<dbReference type="InterPro" id="IPR011257">
    <property type="entry name" value="DNA_glycosylase"/>
</dbReference>
<evidence type="ECO:0000256" key="2">
    <source>
        <dbReference type="ARBA" id="ARBA00022801"/>
    </source>
</evidence>
<keyword evidence="3 7" id="KW-0234">DNA repair</keyword>
<comment type="catalytic activity">
    <reaction evidence="7">
        <text>2'-deoxyribonucleotide-(2'-deoxyribose 5'-phosphate)-2'-deoxyribonucleotide-DNA = a 3'-end 2'-deoxyribonucleotide-(2,3-dehydro-2,3-deoxyribose 5'-phosphate)-DNA + a 5'-end 5'-phospho-2'-deoxyribonucleoside-DNA + H(+)</text>
        <dbReference type="Rhea" id="RHEA:66592"/>
        <dbReference type="Rhea" id="RHEA-COMP:13180"/>
        <dbReference type="Rhea" id="RHEA-COMP:16897"/>
        <dbReference type="Rhea" id="RHEA-COMP:17067"/>
        <dbReference type="ChEBI" id="CHEBI:15378"/>
        <dbReference type="ChEBI" id="CHEBI:136412"/>
        <dbReference type="ChEBI" id="CHEBI:157695"/>
        <dbReference type="ChEBI" id="CHEBI:167181"/>
        <dbReference type="EC" id="4.2.99.18"/>
    </reaction>
</comment>
<dbReference type="GO" id="GO:0006284">
    <property type="term" value="P:base-excision repair"/>
    <property type="evidence" value="ECO:0007669"/>
    <property type="project" value="UniProtKB-UniRule"/>
</dbReference>
<feature type="domain" description="HhH-GPD" evidence="8">
    <location>
        <begin position="52"/>
        <end position="209"/>
    </location>
</feature>
<dbReference type="EMBL" id="DUGC01000071">
    <property type="protein sequence ID" value="HIH09939.1"/>
    <property type="molecule type" value="Genomic_DNA"/>
</dbReference>
<dbReference type="GO" id="GO:0140078">
    <property type="term" value="F:class I DNA-(apurinic or apyrimidinic site) endonuclease activity"/>
    <property type="evidence" value="ECO:0007669"/>
    <property type="project" value="UniProtKB-EC"/>
</dbReference>
<dbReference type="PIRSF" id="PIRSF005954">
    <property type="entry name" value="Thrmst_ogg"/>
    <property type="match status" value="1"/>
</dbReference>
<evidence type="ECO:0000256" key="6">
    <source>
        <dbReference type="ARBA" id="ARBA00023295"/>
    </source>
</evidence>
<dbReference type="EC" id="3.2.2.-" evidence="7"/>
<dbReference type="CDD" id="cd00056">
    <property type="entry name" value="ENDO3c"/>
    <property type="match status" value="1"/>
</dbReference>
<feature type="site" description="Important for guanine/8-oxoguanine distinction" evidence="7">
    <location>
        <position position="214"/>
    </location>
</feature>
<dbReference type="AlphaFoldDB" id="A0A7J4J0D2"/>
<sequence>MQESLSGNLLAELRQLELQPVSLQIRRRYHEFRSFSLKSEEEWFCELCFCILTANSSAQMGMKVQDALGFEGFYRLPERKLSMELQKLGYRFYNKRAHYIVKARKHLGIKGKLSDFADDRRKRDYLFENVLGLGMKESSHFLRNTGHDNVAILDRHILATMHEGGLIPALPKHLTKKNYLEFESILDHVAQKARMNHSLLDLYLWYMRTGKVLK</sequence>
<evidence type="ECO:0000256" key="3">
    <source>
        <dbReference type="ARBA" id="ARBA00023204"/>
    </source>
</evidence>
<keyword evidence="5 7" id="KW-0511">Multifunctional enzyme</keyword>
<proteinExistence type="inferred from homology"/>
<evidence type="ECO:0000256" key="1">
    <source>
        <dbReference type="ARBA" id="ARBA00022763"/>
    </source>
</evidence>
<accession>A0A7J4J0D2</accession>
<comment type="caution">
    <text evidence="9">The sequence shown here is derived from an EMBL/GenBank/DDBJ whole genome shotgun (WGS) entry which is preliminary data.</text>
</comment>
<evidence type="ECO:0000313" key="9">
    <source>
        <dbReference type="EMBL" id="HIH09939.1"/>
    </source>
</evidence>